<feature type="region of interest" description="Disordered" evidence="1">
    <location>
        <begin position="1"/>
        <end position="60"/>
    </location>
</feature>
<sequence>MVSTLKMTKRSLKDPQPQGSNDSPKLGPDGSKNDNNVTAESRPPVEKKENEEKKNIDDTINSEVKTNESCQEATKICRIEQTLFACIQGRQNDRYFINLGQRC</sequence>
<organism evidence="2 3">
    <name type="scientific">Anisodus tanguticus</name>
    <dbReference type="NCBI Taxonomy" id="243964"/>
    <lineage>
        <taxon>Eukaryota</taxon>
        <taxon>Viridiplantae</taxon>
        <taxon>Streptophyta</taxon>
        <taxon>Embryophyta</taxon>
        <taxon>Tracheophyta</taxon>
        <taxon>Spermatophyta</taxon>
        <taxon>Magnoliopsida</taxon>
        <taxon>eudicotyledons</taxon>
        <taxon>Gunneridae</taxon>
        <taxon>Pentapetalae</taxon>
        <taxon>asterids</taxon>
        <taxon>lamiids</taxon>
        <taxon>Solanales</taxon>
        <taxon>Solanaceae</taxon>
        <taxon>Solanoideae</taxon>
        <taxon>Hyoscyameae</taxon>
        <taxon>Anisodus</taxon>
    </lineage>
</organism>
<keyword evidence="3" id="KW-1185">Reference proteome</keyword>
<dbReference type="AlphaFoldDB" id="A0AAE1RYT5"/>
<evidence type="ECO:0000313" key="2">
    <source>
        <dbReference type="EMBL" id="KAK4359552.1"/>
    </source>
</evidence>
<feature type="compositionally biased region" description="Basic and acidic residues" evidence="1">
    <location>
        <begin position="43"/>
        <end position="57"/>
    </location>
</feature>
<proteinExistence type="predicted"/>
<protein>
    <submittedName>
        <fullName evidence="2">Uncharacterized protein</fullName>
    </submittedName>
</protein>
<evidence type="ECO:0000313" key="3">
    <source>
        <dbReference type="Proteomes" id="UP001291623"/>
    </source>
</evidence>
<accession>A0AAE1RYT5</accession>
<dbReference type="Proteomes" id="UP001291623">
    <property type="component" value="Unassembled WGS sequence"/>
</dbReference>
<comment type="caution">
    <text evidence="2">The sequence shown here is derived from an EMBL/GenBank/DDBJ whole genome shotgun (WGS) entry which is preliminary data.</text>
</comment>
<reference evidence="2" key="1">
    <citation type="submission" date="2023-12" db="EMBL/GenBank/DDBJ databases">
        <title>Genome assembly of Anisodus tanguticus.</title>
        <authorList>
            <person name="Wang Y.-J."/>
        </authorList>
    </citation>
    <scope>NUCLEOTIDE SEQUENCE</scope>
    <source>
        <strain evidence="2">KB-2021</strain>
        <tissue evidence="2">Leaf</tissue>
    </source>
</reference>
<evidence type="ECO:0000256" key="1">
    <source>
        <dbReference type="SAM" id="MobiDB-lite"/>
    </source>
</evidence>
<dbReference type="EMBL" id="JAVYJV010000011">
    <property type="protein sequence ID" value="KAK4359552.1"/>
    <property type="molecule type" value="Genomic_DNA"/>
</dbReference>
<name>A0AAE1RYT5_9SOLA</name>
<gene>
    <name evidence="2" type="ORF">RND71_021781</name>
</gene>